<comment type="function">
    <text evidence="1 11">Essential for recycling GMP and indirectly, cGMP.</text>
</comment>
<evidence type="ECO:0000256" key="8">
    <source>
        <dbReference type="ARBA" id="ARBA00022840"/>
    </source>
</evidence>
<accession>A0A9D1S228</accession>
<keyword evidence="11" id="KW-0963">Cytoplasm</keyword>
<dbReference type="SMART" id="SM00072">
    <property type="entry name" value="GuKc"/>
    <property type="match status" value="1"/>
</dbReference>
<dbReference type="PROSITE" id="PS50052">
    <property type="entry name" value="GUANYLATE_KINASE_2"/>
    <property type="match status" value="1"/>
</dbReference>
<evidence type="ECO:0000256" key="11">
    <source>
        <dbReference type="HAMAP-Rule" id="MF_00328"/>
    </source>
</evidence>
<evidence type="ECO:0000259" key="12">
    <source>
        <dbReference type="PROSITE" id="PS50052"/>
    </source>
</evidence>
<dbReference type="HAMAP" id="MF_00328">
    <property type="entry name" value="Guanylate_kinase"/>
    <property type="match status" value="1"/>
</dbReference>
<evidence type="ECO:0000256" key="1">
    <source>
        <dbReference type="ARBA" id="ARBA00003531"/>
    </source>
</evidence>
<evidence type="ECO:0000256" key="6">
    <source>
        <dbReference type="ARBA" id="ARBA00022741"/>
    </source>
</evidence>
<comment type="caution">
    <text evidence="13">The sequence shown here is derived from an EMBL/GenBank/DDBJ whole genome shotgun (WGS) entry which is preliminary data.</text>
</comment>
<gene>
    <name evidence="11 13" type="primary">gmk</name>
    <name evidence="13" type="ORF">IAB67_08270</name>
</gene>
<dbReference type="SUPFAM" id="SSF52540">
    <property type="entry name" value="P-loop containing nucleoside triphosphate hydrolases"/>
    <property type="match status" value="1"/>
</dbReference>
<dbReference type="Proteomes" id="UP000824073">
    <property type="component" value="Unassembled WGS sequence"/>
</dbReference>
<dbReference type="InterPro" id="IPR020590">
    <property type="entry name" value="Guanylate_kinase_CS"/>
</dbReference>
<dbReference type="EMBL" id="DVMR01000061">
    <property type="protein sequence ID" value="HIU44273.1"/>
    <property type="molecule type" value="Genomic_DNA"/>
</dbReference>
<dbReference type="EC" id="2.7.4.8" evidence="3 11"/>
<feature type="domain" description="Guanylate kinase-like" evidence="12">
    <location>
        <begin position="9"/>
        <end position="187"/>
    </location>
</feature>
<evidence type="ECO:0000256" key="5">
    <source>
        <dbReference type="ARBA" id="ARBA00022679"/>
    </source>
</evidence>
<dbReference type="PANTHER" id="PTHR23117">
    <property type="entry name" value="GUANYLATE KINASE-RELATED"/>
    <property type="match status" value="1"/>
</dbReference>
<evidence type="ECO:0000313" key="14">
    <source>
        <dbReference type="Proteomes" id="UP000824073"/>
    </source>
</evidence>
<evidence type="ECO:0000256" key="9">
    <source>
        <dbReference type="ARBA" id="ARBA00030128"/>
    </source>
</evidence>
<organism evidence="13 14">
    <name type="scientific">Candidatus Ventrousia excrementavium</name>
    <dbReference type="NCBI Taxonomy" id="2840961"/>
    <lineage>
        <taxon>Bacteria</taxon>
        <taxon>Bacillati</taxon>
        <taxon>Bacillota</taxon>
        <taxon>Clostridia</taxon>
        <taxon>Eubacteriales</taxon>
        <taxon>Clostridiaceae</taxon>
        <taxon>Clostridiaceae incertae sedis</taxon>
        <taxon>Candidatus Ventrousia</taxon>
    </lineage>
</organism>
<dbReference type="Pfam" id="PF00625">
    <property type="entry name" value="Guanylate_kin"/>
    <property type="match status" value="1"/>
</dbReference>
<dbReference type="InterPro" id="IPR008144">
    <property type="entry name" value="Guanylate_kin-like_dom"/>
</dbReference>
<keyword evidence="5 11" id="KW-0808">Transferase</keyword>
<reference evidence="13" key="1">
    <citation type="submission" date="2020-10" db="EMBL/GenBank/DDBJ databases">
        <authorList>
            <person name="Gilroy R."/>
        </authorList>
    </citation>
    <scope>NUCLEOTIDE SEQUENCE</scope>
    <source>
        <strain evidence="13">CHK191-8634</strain>
    </source>
</reference>
<evidence type="ECO:0000256" key="7">
    <source>
        <dbReference type="ARBA" id="ARBA00022777"/>
    </source>
</evidence>
<evidence type="ECO:0000256" key="10">
    <source>
        <dbReference type="ARBA" id="ARBA00048594"/>
    </source>
</evidence>
<dbReference type="PROSITE" id="PS00856">
    <property type="entry name" value="GUANYLATE_KINASE_1"/>
    <property type="match status" value="1"/>
</dbReference>
<evidence type="ECO:0000313" key="13">
    <source>
        <dbReference type="EMBL" id="HIU44273.1"/>
    </source>
</evidence>
<comment type="catalytic activity">
    <reaction evidence="10 11">
        <text>GMP + ATP = GDP + ADP</text>
        <dbReference type="Rhea" id="RHEA:20780"/>
        <dbReference type="ChEBI" id="CHEBI:30616"/>
        <dbReference type="ChEBI" id="CHEBI:58115"/>
        <dbReference type="ChEBI" id="CHEBI:58189"/>
        <dbReference type="ChEBI" id="CHEBI:456216"/>
        <dbReference type="EC" id="2.7.4.8"/>
    </reaction>
</comment>
<feature type="binding site" evidence="11">
    <location>
        <begin position="16"/>
        <end position="23"/>
    </location>
    <ligand>
        <name>ATP</name>
        <dbReference type="ChEBI" id="CHEBI:30616"/>
    </ligand>
</feature>
<dbReference type="FunFam" id="3.30.63.10:FF:000002">
    <property type="entry name" value="Guanylate kinase 1"/>
    <property type="match status" value="1"/>
</dbReference>
<evidence type="ECO:0000256" key="4">
    <source>
        <dbReference type="ARBA" id="ARBA00016296"/>
    </source>
</evidence>
<reference evidence="13" key="2">
    <citation type="journal article" date="2021" name="PeerJ">
        <title>Extensive microbial diversity within the chicken gut microbiome revealed by metagenomics and culture.</title>
        <authorList>
            <person name="Gilroy R."/>
            <person name="Ravi A."/>
            <person name="Getino M."/>
            <person name="Pursley I."/>
            <person name="Horton D.L."/>
            <person name="Alikhan N.F."/>
            <person name="Baker D."/>
            <person name="Gharbi K."/>
            <person name="Hall N."/>
            <person name="Watson M."/>
            <person name="Adriaenssens E.M."/>
            <person name="Foster-Nyarko E."/>
            <person name="Jarju S."/>
            <person name="Secka A."/>
            <person name="Antonio M."/>
            <person name="Oren A."/>
            <person name="Chaudhuri R.R."/>
            <person name="La Ragione R."/>
            <person name="Hildebrand F."/>
            <person name="Pallen M.J."/>
        </authorList>
    </citation>
    <scope>NUCLEOTIDE SEQUENCE</scope>
    <source>
        <strain evidence="13">CHK191-8634</strain>
    </source>
</reference>
<dbReference type="GO" id="GO:0004385">
    <property type="term" value="F:GMP kinase activity"/>
    <property type="evidence" value="ECO:0007669"/>
    <property type="project" value="UniProtKB-UniRule"/>
</dbReference>
<dbReference type="CDD" id="cd00071">
    <property type="entry name" value="GMPK"/>
    <property type="match status" value="1"/>
</dbReference>
<keyword evidence="7 11" id="KW-0418">Kinase</keyword>
<dbReference type="InterPro" id="IPR008145">
    <property type="entry name" value="GK/Ca_channel_bsu"/>
</dbReference>
<dbReference type="InterPro" id="IPR017665">
    <property type="entry name" value="Guanylate_kinase"/>
</dbReference>
<dbReference type="InterPro" id="IPR027417">
    <property type="entry name" value="P-loop_NTPase"/>
</dbReference>
<protein>
    <recommendedName>
        <fullName evidence="4 11">Guanylate kinase</fullName>
        <ecNumber evidence="3 11">2.7.4.8</ecNumber>
    </recommendedName>
    <alternativeName>
        <fullName evidence="9 11">GMP kinase</fullName>
    </alternativeName>
</protein>
<keyword evidence="6 11" id="KW-0547">Nucleotide-binding</keyword>
<dbReference type="PANTHER" id="PTHR23117:SF13">
    <property type="entry name" value="GUANYLATE KINASE"/>
    <property type="match status" value="1"/>
</dbReference>
<evidence type="ECO:0000256" key="2">
    <source>
        <dbReference type="ARBA" id="ARBA00005790"/>
    </source>
</evidence>
<name>A0A9D1S228_9CLOT</name>
<proteinExistence type="inferred from homology"/>
<comment type="subcellular location">
    <subcellularLocation>
        <location evidence="11">Cytoplasm</location>
    </subcellularLocation>
</comment>
<dbReference type="Gene3D" id="3.40.50.300">
    <property type="entry name" value="P-loop containing nucleotide triphosphate hydrolases"/>
    <property type="match status" value="1"/>
</dbReference>
<dbReference type="GO" id="GO:0005524">
    <property type="term" value="F:ATP binding"/>
    <property type="evidence" value="ECO:0007669"/>
    <property type="project" value="UniProtKB-UniRule"/>
</dbReference>
<dbReference type="AlphaFoldDB" id="A0A9D1S228"/>
<dbReference type="NCBIfam" id="TIGR03263">
    <property type="entry name" value="guanyl_kin"/>
    <property type="match status" value="1"/>
</dbReference>
<sequence length="201" mass="22454">MMSEQTSKGTLFVVTGPSGAGKGTVLGRALPAIDKIHYSISATTRQPRPGEIDGQSYYFVTHDRFRSMIDDGALLEYAEYVGNYYGTPVAAVDSELNAGRDVVLEIEVQGALMVKQKRPDAVLIFIIPPDFSLLEQRLHSRGSEPDDVIARRLEKARSEYQSGDRYDYIVVNDVLDEAVRELTSIIIAQRCKTEKRIDLLR</sequence>
<evidence type="ECO:0000256" key="3">
    <source>
        <dbReference type="ARBA" id="ARBA00012961"/>
    </source>
</evidence>
<dbReference type="GO" id="GO:0005829">
    <property type="term" value="C:cytosol"/>
    <property type="evidence" value="ECO:0007669"/>
    <property type="project" value="TreeGrafter"/>
</dbReference>
<dbReference type="Gene3D" id="3.30.63.10">
    <property type="entry name" value="Guanylate Kinase phosphate binding domain"/>
    <property type="match status" value="1"/>
</dbReference>
<keyword evidence="8 11" id="KW-0067">ATP-binding</keyword>
<comment type="similarity">
    <text evidence="2 11">Belongs to the guanylate kinase family.</text>
</comment>